<organism evidence="1 2">
    <name type="scientific">Clostridium intestinale DSM 6191</name>
    <dbReference type="NCBI Taxonomy" id="1121320"/>
    <lineage>
        <taxon>Bacteria</taxon>
        <taxon>Bacillati</taxon>
        <taxon>Bacillota</taxon>
        <taxon>Clostridia</taxon>
        <taxon>Eubacteriales</taxon>
        <taxon>Clostridiaceae</taxon>
        <taxon>Clostridium</taxon>
    </lineage>
</organism>
<protein>
    <submittedName>
        <fullName evidence="1">Uncharacterized protein</fullName>
    </submittedName>
</protein>
<dbReference type="EMBL" id="FQXU01000003">
    <property type="protein sequence ID" value="SHH56737.1"/>
    <property type="molecule type" value="Genomic_DNA"/>
</dbReference>
<name>A0A1M5U123_9CLOT</name>
<proteinExistence type="predicted"/>
<reference evidence="1 2" key="1">
    <citation type="submission" date="2016-11" db="EMBL/GenBank/DDBJ databases">
        <authorList>
            <person name="Jaros S."/>
            <person name="Januszkiewicz K."/>
            <person name="Wedrychowicz H."/>
        </authorList>
    </citation>
    <scope>NUCLEOTIDE SEQUENCE [LARGE SCALE GENOMIC DNA]</scope>
    <source>
        <strain evidence="1 2">DSM 6191</strain>
    </source>
</reference>
<gene>
    <name evidence="1" type="ORF">SAMN02745941_00377</name>
</gene>
<evidence type="ECO:0000313" key="2">
    <source>
        <dbReference type="Proteomes" id="UP000184241"/>
    </source>
</evidence>
<accession>A0A1M5U123</accession>
<evidence type="ECO:0000313" key="1">
    <source>
        <dbReference type="EMBL" id="SHH56737.1"/>
    </source>
</evidence>
<dbReference type="Proteomes" id="UP000184241">
    <property type="component" value="Unassembled WGS sequence"/>
</dbReference>
<dbReference type="AlphaFoldDB" id="A0A1M5U123"/>
<sequence>MNNLKLLKIEFLYYELINEVSSLSISNLSSIVVTFSYKNISNAKMQINTNKELTIEEIKERILSELKG</sequence>
<dbReference type="RefSeq" id="WP_073016117.1">
    <property type="nucleotide sequence ID" value="NZ_FQXU01000003.1"/>
</dbReference>